<comment type="similarity">
    <text evidence="7">Belongs to the NusA family.</text>
</comment>
<dbReference type="InterPro" id="IPR012340">
    <property type="entry name" value="NA-bd_OB-fold"/>
</dbReference>
<dbReference type="PANTHER" id="PTHR22648">
    <property type="entry name" value="TRANSCRIPTION TERMINATION FACTOR NUSA"/>
    <property type="match status" value="1"/>
</dbReference>
<evidence type="ECO:0000256" key="6">
    <source>
        <dbReference type="ARBA" id="ARBA00023163"/>
    </source>
</evidence>
<dbReference type="GO" id="GO:0031564">
    <property type="term" value="P:transcription antitermination"/>
    <property type="evidence" value="ECO:0007669"/>
    <property type="project" value="UniProtKB-UniRule"/>
</dbReference>
<accession>A0A9D1J9B9</accession>
<dbReference type="Proteomes" id="UP000823913">
    <property type="component" value="Unassembled WGS sequence"/>
</dbReference>
<dbReference type="InterPro" id="IPR003029">
    <property type="entry name" value="S1_domain"/>
</dbReference>
<dbReference type="Gene3D" id="2.40.50.140">
    <property type="entry name" value="Nucleic acid-binding proteins"/>
    <property type="match status" value="1"/>
</dbReference>
<dbReference type="CDD" id="cd04455">
    <property type="entry name" value="S1_NusA"/>
    <property type="match status" value="1"/>
</dbReference>
<dbReference type="AlphaFoldDB" id="A0A9D1J9B9"/>
<dbReference type="InterPro" id="IPR013735">
    <property type="entry name" value="TF_NusA_N"/>
</dbReference>
<reference evidence="9" key="1">
    <citation type="submission" date="2020-10" db="EMBL/GenBank/DDBJ databases">
        <authorList>
            <person name="Gilroy R."/>
        </authorList>
    </citation>
    <scope>NUCLEOTIDE SEQUENCE</scope>
    <source>
        <strain evidence="9">ChiW16-3235</strain>
    </source>
</reference>
<protein>
    <recommendedName>
        <fullName evidence="7">Transcription termination/antitermination protein NusA</fullName>
    </recommendedName>
</protein>
<comment type="caution">
    <text evidence="9">The sequence shown here is derived from an EMBL/GenBank/DDBJ whole genome shotgun (WGS) entry which is preliminary data.</text>
</comment>
<dbReference type="NCBIfam" id="TIGR01953">
    <property type="entry name" value="NusA"/>
    <property type="match status" value="1"/>
</dbReference>
<dbReference type="Pfam" id="PF26594">
    <property type="entry name" value="KH_NusA_2nd"/>
    <property type="match status" value="1"/>
</dbReference>
<keyword evidence="6 7" id="KW-0804">Transcription</keyword>
<evidence type="ECO:0000256" key="1">
    <source>
        <dbReference type="ARBA" id="ARBA00022472"/>
    </source>
</evidence>
<dbReference type="EMBL" id="DVHK01000093">
    <property type="protein sequence ID" value="HIR67310.1"/>
    <property type="molecule type" value="Genomic_DNA"/>
</dbReference>
<dbReference type="InterPro" id="IPR015946">
    <property type="entry name" value="KH_dom-like_a/b"/>
</dbReference>
<keyword evidence="2 7" id="KW-0963">Cytoplasm</keyword>
<evidence type="ECO:0000256" key="4">
    <source>
        <dbReference type="ARBA" id="ARBA00022884"/>
    </source>
</evidence>
<dbReference type="GO" id="GO:0003723">
    <property type="term" value="F:RNA binding"/>
    <property type="evidence" value="ECO:0007669"/>
    <property type="project" value="UniProtKB-UniRule"/>
</dbReference>
<feature type="domain" description="S1 motif" evidence="8">
    <location>
        <begin position="134"/>
        <end position="200"/>
    </location>
</feature>
<dbReference type="InterPro" id="IPR025249">
    <property type="entry name" value="TF_NusA_KH_1st"/>
</dbReference>
<dbReference type="GO" id="GO:0005829">
    <property type="term" value="C:cytosol"/>
    <property type="evidence" value="ECO:0007669"/>
    <property type="project" value="TreeGrafter"/>
</dbReference>
<keyword evidence="3 7" id="KW-0889">Transcription antitermination</keyword>
<evidence type="ECO:0000256" key="2">
    <source>
        <dbReference type="ARBA" id="ARBA00022490"/>
    </source>
</evidence>
<dbReference type="Gene3D" id="3.30.1480.10">
    <property type="entry name" value="NusA, N-terminal domain"/>
    <property type="match status" value="1"/>
</dbReference>
<dbReference type="CDD" id="cd02134">
    <property type="entry name" value="KH-II_NusA_rpt1"/>
    <property type="match status" value="1"/>
</dbReference>
<dbReference type="InterPro" id="IPR036555">
    <property type="entry name" value="NusA_N_sf"/>
</dbReference>
<dbReference type="Pfam" id="PF13184">
    <property type="entry name" value="KH_NusA_1st"/>
    <property type="match status" value="1"/>
</dbReference>
<reference evidence="9" key="2">
    <citation type="journal article" date="2021" name="PeerJ">
        <title>Extensive microbial diversity within the chicken gut microbiome revealed by metagenomics and culture.</title>
        <authorList>
            <person name="Gilroy R."/>
            <person name="Ravi A."/>
            <person name="Getino M."/>
            <person name="Pursley I."/>
            <person name="Horton D.L."/>
            <person name="Alikhan N.F."/>
            <person name="Baker D."/>
            <person name="Gharbi K."/>
            <person name="Hall N."/>
            <person name="Watson M."/>
            <person name="Adriaenssens E.M."/>
            <person name="Foster-Nyarko E."/>
            <person name="Jarju S."/>
            <person name="Secka A."/>
            <person name="Antonio M."/>
            <person name="Oren A."/>
            <person name="Chaudhuri R.R."/>
            <person name="La Ragione R."/>
            <person name="Hildebrand F."/>
            <person name="Pallen M.J."/>
        </authorList>
    </citation>
    <scope>NUCLEOTIDE SEQUENCE</scope>
    <source>
        <strain evidence="9">ChiW16-3235</strain>
    </source>
</reference>
<evidence type="ECO:0000313" key="10">
    <source>
        <dbReference type="Proteomes" id="UP000823913"/>
    </source>
</evidence>
<dbReference type="InterPro" id="IPR030842">
    <property type="entry name" value="TF_NusA_bacterial"/>
</dbReference>
<dbReference type="InterPro" id="IPR010213">
    <property type="entry name" value="TF_NusA"/>
</dbReference>
<evidence type="ECO:0000313" key="9">
    <source>
        <dbReference type="EMBL" id="HIR67310.1"/>
    </source>
</evidence>
<dbReference type="PROSITE" id="PS50084">
    <property type="entry name" value="KH_TYPE_1"/>
    <property type="match status" value="1"/>
</dbReference>
<organism evidence="9 10">
    <name type="scientific">Candidatus Coproplasma avicola</name>
    <dbReference type="NCBI Taxonomy" id="2840744"/>
    <lineage>
        <taxon>Bacteria</taxon>
        <taxon>Bacillati</taxon>
        <taxon>Bacillota</taxon>
        <taxon>Clostridia</taxon>
        <taxon>Eubacteriales</taxon>
        <taxon>Candidatus Coproplasma</taxon>
    </lineage>
</organism>
<dbReference type="HAMAP" id="MF_00945_B">
    <property type="entry name" value="NusA_B"/>
    <property type="match status" value="1"/>
</dbReference>
<proteinExistence type="inferred from homology"/>
<gene>
    <name evidence="7 9" type="primary">nusA</name>
    <name evidence="9" type="ORF">IAB94_04625</name>
</gene>
<comment type="subunit">
    <text evidence="7">Monomer. Binds directly to the core enzyme of the DNA-dependent RNA polymerase and to nascent RNA.</text>
</comment>
<dbReference type="PROSITE" id="PS50126">
    <property type="entry name" value="S1"/>
    <property type="match status" value="1"/>
</dbReference>
<dbReference type="InterPro" id="IPR009019">
    <property type="entry name" value="KH_sf_prok-type"/>
</dbReference>
<comment type="subcellular location">
    <subcellularLocation>
        <location evidence="7">Cytoplasm</location>
    </subcellularLocation>
</comment>
<evidence type="ECO:0000259" key="8">
    <source>
        <dbReference type="PROSITE" id="PS50126"/>
    </source>
</evidence>
<keyword evidence="4 7" id="KW-0694">RNA-binding</keyword>
<dbReference type="GO" id="GO:0006353">
    <property type="term" value="P:DNA-templated transcription termination"/>
    <property type="evidence" value="ECO:0007669"/>
    <property type="project" value="UniProtKB-UniRule"/>
</dbReference>
<dbReference type="Pfam" id="PF08529">
    <property type="entry name" value="NusA_N"/>
    <property type="match status" value="1"/>
</dbReference>
<comment type="function">
    <text evidence="7">Participates in both transcription termination and antitermination.</text>
</comment>
<dbReference type="SUPFAM" id="SSF50249">
    <property type="entry name" value="Nucleic acid-binding proteins"/>
    <property type="match status" value="1"/>
</dbReference>
<evidence type="ECO:0000256" key="7">
    <source>
        <dbReference type="HAMAP-Rule" id="MF_00945"/>
    </source>
</evidence>
<dbReference type="SMART" id="SM00316">
    <property type="entry name" value="S1"/>
    <property type="match status" value="1"/>
</dbReference>
<name>A0A9D1J9B9_9FIRM</name>
<dbReference type="GO" id="GO:0003700">
    <property type="term" value="F:DNA-binding transcription factor activity"/>
    <property type="evidence" value="ECO:0007669"/>
    <property type="project" value="InterPro"/>
</dbReference>
<dbReference type="CDD" id="cd22529">
    <property type="entry name" value="KH-II_NusA_rpt2"/>
    <property type="match status" value="1"/>
</dbReference>
<keyword evidence="5 7" id="KW-0805">Transcription regulation</keyword>
<evidence type="ECO:0000256" key="3">
    <source>
        <dbReference type="ARBA" id="ARBA00022814"/>
    </source>
</evidence>
<dbReference type="SUPFAM" id="SSF69705">
    <property type="entry name" value="Transcription factor NusA, N-terminal domain"/>
    <property type="match status" value="1"/>
</dbReference>
<keyword evidence="1 7" id="KW-0806">Transcription termination</keyword>
<dbReference type="FunFam" id="3.30.300.20:FF:000005">
    <property type="entry name" value="Transcription termination/antitermination protein NusA"/>
    <property type="match status" value="1"/>
</dbReference>
<evidence type="ECO:0000256" key="5">
    <source>
        <dbReference type="ARBA" id="ARBA00023015"/>
    </source>
</evidence>
<dbReference type="FunFam" id="3.30.300.20:FF:000002">
    <property type="entry name" value="Transcription termination/antitermination protein NusA"/>
    <property type="match status" value="1"/>
</dbReference>
<dbReference type="Gene3D" id="3.30.300.20">
    <property type="match status" value="2"/>
</dbReference>
<sequence length="363" mass="39650">MKEDFFAALADLEKEKGIPQQVFLDALQNALVSACKKQGSAGAVEMKLLPEKGTIEFYTVREVVDEVEDKETQISLEDAKNIKKSYKVGDFVREKFIPKDFSRIAAQTAKQVIMQKIHETERDAAMSEFSNKEGELLVGTVRKVDLKNVYVELGKGQIEGVMLPSDQVPGETYNVNDKIKVFVKRVKSGFKGAQVLVSRSSAGLVRKLFEEEVPEIKQGTVVIKAVSREAGARTKMAIWSEDPRVDAIGACVGNKGARVNAVVDELNGEKIDIIPWSEDPLEFIAKALSPAKVISVTQLEGEKTAMAVVPDDKLSLAIGKDGQNARLAVRLTGWKIDVKSQSAAKKLGLTTPDSQDGDNEADA</sequence>
<dbReference type="SUPFAM" id="SSF54814">
    <property type="entry name" value="Prokaryotic type KH domain (KH-domain type II)"/>
    <property type="match status" value="2"/>
</dbReference>
<dbReference type="InterPro" id="IPR058582">
    <property type="entry name" value="KH_NusA_2nd"/>
</dbReference>
<dbReference type="PANTHER" id="PTHR22648:SF0">
    <property type="entry name" value="TRANSCRIPTION TERMINATION_ANTITERMINATION PROTEIN NUSA"/>
    <property type="match status" value="1"/>
</dbReference>